<accession>A0A8H4EMG6</accession>
<dbReference type="AlphaFoldDB" id="A0A8H4EMG6"/>
<dbReference type="Proteomes" id="UP000439903">
    <property type="component" value="Unassembled WGS sequence"/>
</dbReference>
<proteinExistence type="predicted"/>
<organism evidence="1 2">
    <name type="scientific">Gigaspora margarita</name>
    <dbReference type="NCBI Taxonomy" id="4874"/>
    <lineage>
        <taxon>Eukaryota</taxon>
        <taxon>Fungi</taxon>
        <taxon>Fungi incertae sedis</taxon>
        <taxon>Mucoromycota</taxon>
        <taxon>Glomeromycotina</taxon>
        <taxon>Glomeromycetes</taxon>
        <taxon>Diversisporales</taxon>
        <taxon>Gigasporaceae</taxon>
        <taxon>Gigaspora</taxon>
    </lineage>
</organism>
<evidence type="ECO:0000313" key="2">
    <source>
        <dbReference type="Proteomes" id="UP000439903"/>
    </source>
</evidence>
<reference evidence="1 2" key="1">
    <citation type="journal article" date="2019" name="Environ. Microbiol.">
        <title>At the nexus of three kingdoms: the genome of the mycorrhizal fungus Gigaspora margarita provides insights into plant, endobacterial and fungal interactions.</title>
        <authorList>
            <person name="Venice F."/>
            <person name="Ghignone S."/>
            <person name="Salvioli di Fossalunga A."/>
            <person name="Amselem J."/>
            <person name="Novero M."/>
            <person name="Xianan X."/>
            <person name="Sedzielewska Toro K."/>
            <person name="Morin E."/>
            <person name="Lipzen A."/>
            <person name="Grigoriev I.V."/>
            <person name="Henrissat B."/>
            <person name="Martin F.M."/>
            <person name="Bonfante P."/>
        </authorList>
    </citation>
    <scope>NUCLEOTIDE SEQUENCE [LARGE SCALE GENOMIC DNA]</scope>
    <source>
        <strain evidence="1 2">BEG34</strain>
    </source>
</reference>
<comment type="caution">
    <text evidence="1">The sequence shown here is derived from an EMBL/GenBank/DDBJ whole genome shotgun (WGS) entry which is preliminary data.</text>
</comment>
<evidence type="ECO:0000313" key="1">
    <source>
        <dbReference type="EMBL" id="KAF0516455.1"/>
    </source>
</evidence>
<gene>
    <name evidence="1" type="ORF">F8M41_017064</name>
</gene>
<protein>
    <submittedName>
        <fullName evidence="1">Uncharacterized protein</fullName>
    </submittedName>
</protein>
<dbReference type="OrthoDB" id="2661395at2759"/>
<sequence length="179" mass="21094">MQDLESNSKTKTIALFLSVIGKYVQKGIRCNSYATDPKTWTCLCSAYLNSCFLLYKHLVQSVCPIKPNFFNEVKHYRSLSFWRHKDLIPLVQGLGLVEVDKTYVLEDELNTNMLVKNEFSNETDKDLVEQLNNETDDKLVEALQEYEDKNEYFFEKFSETWEEVNNHITEKLQKWTDLL</sequence>
<dbReference type="EMBL" id="WTPW01000385">
    <property type="protein sequence ID" value="KAF0516455.1"/>
    <property type="molecule type" value="Genomic_DNA"/>
</dbReference>
<keyword evidence="2" id="KW-1185">Reference proteome</keyword>
<name>A0A8H4EMG6_GIGMA</name>